<dbReference type="Proteomes" id="UP000013070">
    <property type="component" value="Unassembled WGS sequence"/>
</dbReference>
<accession>N8WW64</accession>
<proteinExistence type="predicted"/>
<reference evidence="1 2" key="1">
    <citation type="submission" date="2013-02" db="EMBL/GenBank/DDBJ databases">
        <title>The Genome Sequence of Acinetobacter sp. NIPH 899.</title>
        <authorList>
            <consortium name="The Broad Institute Genome Sequencing Platform"/>
            <consortium name="The Broad Institute Genome Sequencing Center for Infectious Disease"/>
            <person name="Cerqueira G."/>
            <person name="Feldgarden M."/>
            <person name="Courvalin P."/>
            <person name="Perichon B."/>
            <person name="Grillot-Courvalin C."/>
            <person name="Clermont D."/>
            <person name="Rocha E."/>
            <person name="Yoon E.-J."/>
            <person name="Nemec A."/>
            <person name="Walker B."/>
            <person name="Young S.K."/>
            <person name="Zeng Q."/>
            <person name="Gargeya S."/>
            <person name="Fitzgerald M."/>
            <person name="Haas B."/>
            <person name="Abouelleil A."/>
            <person name="Alvarado L."/>
            <person name="Arachchi H.M."/>
            <person name="Berlin A.M."/>
            <person name="Chapman S.B."/>
            <person name="Dewar J."/>
            <person name="Goldberg J."/>
            <person name="Griggs A."/>
            <person name="Gujja S."/>
            <person name="Hansen M."/>
            <person name="Howarth C."/>
            <person name="Imamovic A."/>
            <person name="Larimer J."/>
            <person name="McCowan C."/>
            <person name="Murphy C."/>
            <person name="Neiman D."/>
            <person name="Pearson M."/>
            <person name="Priest M."/>
            <person name="Roberts A."/>
            <person name="Saif S."/>
            <person name="Shea T."/>
            <person name="Sisk P."/>
            <person name="Sykes S."/>
            <person name="Wortman J."/>
            <person name="Nusbaum C."/>
            <person name="Birren B."/>
        </authorList>
    </citation>
    <scope>NUCLEOTIDE SEQUENCE [LARGE SCALE GENOMIC DNA]</scope>
    <source>
        <strain evidence="1 2">NIPH 899</strain>
    </source>
</reference>
<comment type="caution">
    <text evidence="1">The sequence shown here is derived from an EMBL/GenBank/DDBJ whole genome shotgun (WGS) entry which is preliminary data.</text>
</comment>
<protein>
    <submittedName>
        <fullName evidence="1">Uncharacterized protein</fullName>
    </submittedName>
</protein>
<gene>
    <name evidence="1" type="ORF">F969_01568</name>
</gene>
<sequence length="30" mass="3412">MLVTVDLSSAFHSKQVFSQAKILERTMENT</sequence>
<dbReference type="HOGENOM" id="CLU_3401733_0_0_6"/>
<evidence type="ECO:0000313" key="1">
    <source>
        <dbReference type="EMBL" id="ENU99512.1"/>
    </source>
</evidence>
<name>N8WW64_9GAMM</name>
<evidence type="ECO:0000313" key="2">
    <source>
        <dbReference type="Proteomes" id="UP000013070"/>
    </source>
</evidence>
<keyword evidence="2" id="KW-1185">Reference proteome</keyword>
<dbReference type="EMBL" id="APPE01000049">
    <property type="protein sequence ID" value="ENU99512.1"/>
    <property type="molecule type" value="Genomic_DNA"/>
</dbReference>
<dbReference type="AlphaFoldDB" id="N8WW64"/>
<organism evidence="1 2">
    <name type="scientific">Acinetobacter variabilis</name>
    <dbReference type="NCBI Taxonomy" id="70346"/>
    <lineage>
        <taxon>Bacteria</taxon>
        <taxon>Pseudomonadati</taxon>
        <taxon>Pseudomonadota</taxon>
        <taxon>Gammaproteobacteria</taxon>
        <taxon>Moraxellales</taxon>
        <taxon>Moraxellaceae</taxon>
        <taxon>Acinetobacter</taxon>
    </lineage>
</organism>